<dbReference type="Proteomes" id="UP000266861">
    <property type="component" value="Unassembled WGS sequence"/>
</dbReference>
<organism evidence="1 2">
    <name type="scientific">Diversispora epigaea</name>
    <dbReference type="NCBI Taxonomy" id="1348612"/>
    <lineage>
        <taxon>Eukaryota</taxon>
        <taxon>Fungi</taxon>
        <taxon>Fungi incertae sedis</taxon>
        <taxon>Mucoromycota</taxon>
        <taxon>Glomeromycotina</taxon>
        <taxon>Glomeromycetes</taxon>
        <taxon>Diversisporales</taxon>
        <taxon>Diversisporaceae</taxon>
        <taxon>Diversispora</taxon>
    </lineage>
</organism>
<reference evidence="1 2" key="1">
    <citation type="submission" date="2018-08" db="EMBL/GenBank/DDBJ databases">
        <title>Genome and evolution of the arbuscular mycorrhizal fungus Diversispora epigaea (formerly Glomus versiforme) and its bacterial endosymbionts.</title>
        <authorList>
            <person name="Sun X."/>
            <person name="Fei Z."/>
            <person name="Harrison M."/>
        </authorList>
    </citation>
    <scope>NUCLEOTIDE SEQUENCE [LARGE SCALE GENOMIC DNA]</scope>
    <source>
        <strain evidence="1 2">IT104</strain>
    </source>
</reference>
<dbReference type="OrthoDB" id="10522490at2759"/>
<evidence type="ECO:0000313" key="2">
    <source>
        <dbReference type="Proteomes" id="UP000266861"/>
    </source>
</evidence>
<proteinExistence type="predicted"/>
<keyword evidence="2" id="KW-1185">Reference proteome</keyword>
<gene>
    <name evidence="1" type="ORF">Glove_40g104</name>
</gene>
<dbReference type="SUPFAM" id="SSF117281">
    <property type="entry name" value="Kelch motif"/>
    <property type="match status" value="1"/>
</dbReference>
<dbReference type="AlphaFoldDB" id="A0A397JIS8"/>
<dbReference type="InterPro" id="IPR015915">
    <property type="entry name" value="Kelch-typ_b-propeller"/>
</dbReference>
<dbReference type="Gene3D" id="2.120.10.80">
    <property type="entry name" value="Kelch-type beta propeller"/>
    <property type="match status" value="1"/>
</dbReference>
<accession>A0A397JIS8</accession>
<dbReference type="EMBL" id="PQFF01000038">
    <property type="protein sequence ID" value="RHZ87162.1"/>
    <property type="molecule type" value="Genomic_DNA"/>
</dbReference>
<evidence type="ECO:0000313" key="1">
    <source>
        <dbReference type="EMBL" id="RHZ87162.1"/>
    </source>
</evidence>
<comment type="caution">
    <text evidence="1">The sequence shown here is derived from an EMBL/GenBank/DDBJ whole genome shotgun (WGS) entry which is preliminary data.</text>
</comment>
<protein>
    <submittedName>
        <fullName evidence="1">Uncharacterized protein</fullName>
    </submittedName>
</protein>
<sequence>MNYSNSIRKYQYIIVKWIKLFDTKENEWSYMDVTGDDIDSRSNFASVLRHTAILYYNYMIITFGYDIDNQTYSSKAYLYDITNNTWVIRFESSPSTTSTPEFLKPLLIGLGTGIDS</sequence>
<name>A0A397JIS8_9GLOM</name>